<feature type="transmembrane region" description="Helical" evidence="1">
    <location>
        <begin position="39"/>
        <end position="61"/>
    </location>
</feature>
<evidence type="ECO:0000313" key="3">
    <source>
        <dbReference type="Proteomes" id="UP000494206"/>
    </source>
</evidence>
<gene>
    <name evidence="2" type="ORF">CBOVIS_LOCUS1392</name>
</gene>
<accession>A0A8S1EEX0</accession>
<dbReference type="InterPro" id="IPR019423">
    <property type="entry name" value="7TM_GPCR_serpentine_rcpt_Srj"/>
</dbReference>
<evidence type="ECO:0000313" key="2">
    <source>
        <dbReference type="EMBL" id="CAB3398065.1"/>
    </source>
</evidence>
<name>A0A8S1EEX0_9PELO</name>
<dbReference type="OrthoDB" id="5788320at2759"/>
<keyword evidence="1" id="KW-1133">Transmembrane helix</keyword>
<feature type="transmembrane region" description="Helical" evidence="1">
    <location>
        <begin position="208"/>
        <end position="229"/>
    </location>
</feature>
<organism evidence="2 3">
    <name type="scientific">Caenorhabditis bovis</name>
    <dbReference type="NCBI Taxonomy" id="2654633"/>
    <lineage>
        <taxon>Eukaryota</taxon>
        <taxon>Metazoa</taxon>
        <taxon>Ecdysozoa</taxon>
        <taxon>Nematoda</taxon>
        <taxon>Chromadorea</taxon>
        <taxon>Rhabditida</taxon>
        <taxon>Rhabditina</taxon>
        <taxon>Rhabditomorpha</taxon>
        <taxon>Rhabditoidea</taxon>
        <taxon>Rhabditidae</taxon>
        <taxon>Peloderinae</taxon>
        <taxon>Caenorhabditis</taxon>
    </lineage>
</organism>
<keyword evidence="3" id="KW-1185">Reference proteome</keyword>
<feature type="transmembrane region" description="Helical" evidence="1">
    <location>
        <begin position="171"/>
        <end position="196"/>
    </location>
</feature>
<keyword evidence="1" id="KW-0472">Membrane</keyword>
<dbReference type="Pfam" id="PF10319">
    <property type="entry name" value="7TM_GPCR_Srj"/>
    <property type="match status" value="2"/>
</dbReference>
<protein>
    <submittedName>
        <fullName evidence="2">Uncharacterized protein</fullName>
    </submittedName>
</protein>
<keyword evidence="1" id="KW-0812">Transmembrane</keyword>
<reference evidence="2 3" key="1">
    <citation type="submission" date="2020-04" db="EMBL/GenBank/DDBJ databases">
        <authorList>
            <person name="Laetsch R D."/>
            <person name="Stevens L."/>
            <person name="Kumar S."/>
            <person name="Blaxter L. M."/>
        </authorList>
    </citation>
    <scope>NUCLEOTIDE SEQUENCE [LARGE SCALE GENOMIC DNA]</scope>
</reference>
<evidence type="ECO:0000256" key="1">
    <source>
        <dbReference type="SAM" id="Phobius"/>
    </source>
</evidence>
<feature type="transmembrane region" description="Helical" evidence="1">
    <location>
        <begin position="123"/>
        <end position="150"/>
    </location>
</feature>
<sequence length="257" mass="29737">MSYSAVETIIPFAIHGTGNAMVVFLSDGPFLDDLYLGKIAISFRSCFISLSYGILSIHFLYRYLALFQLDFFKFYHKIKPMLRDTFAVRKFFYNVMMEYYNCDSFITPLFAVTYKGFDTTFIIRSWICIFIATFISLSSLIMYVVIGIRIMKNLKINMKISKNNKKVHRQLLKVLIVQTSIPICISFLPCVCAWYLPIFGIDVGRLNNYFAVIALSAFPCLDPLVIINVPDQTKSNIKYYNINVVKKLKQFDCVFVE</sequence>
<dbReference type="AlphaFoldDB" id="A0A8S1EEX0"/>
<comment type="caution">
    <text evidence="2">The sequence shown here is derived from an EMBL/GenBank/DDBJ whole genome shotgun (WGS) entry which is preliminary data.</text>
</comment>
<dbReference type="EMBL" id="CADEPM010000001">
    <property type="protein sequence ID" value="CAB3398065.1"/>
    <property type="molecule type" value="Genomic_DNA"/>
</dbReference>
<dbReference type="SUPFAM" id="SSF81321">
    <property type="entry name" value="Family A G protein-coupled receptor-like"/>
    <property type="match status" value="1"/>
</dbReference>
<feature type="transmembrane region" description="Helical" evidence="1">
    <location>
        <begin position="99"/>
        <end position="117"/>
    </location>
</feature>
<dbReference type="Proteomes" id="UP000494206">
    <property type="component" value="Unassembled WGS sequence"/>
</dbReference>
<proteinExistence type="predicted"/>
<dbReference type="PANTHER" id="PTHR45907">
    <property type="entry name" value="SERPENTINE RECEPTOR, CLASS J"/>
    <property type="match status" value="1"/>
</dbReference>
<dbReference type="PANTHER" id="PTHR45907:SF16">
    <property type="entry name" value="SERPENTINE RECEPTOR, CLASS J"/>
    <property type="match status" value="1"/>
</dbReference>